<keyword evidence="2" id="KW-1185">Reference proteome</keyword>
<sequence>MLIIPAANTQEMSAAPLPADRALYDGTLGSLLKTLSGLTEAIGVIVNQDTNDLGQGPH</sequence>
<comment type="caution">
    <text evidence="1">The sequence shown here is derived from an EMBL/GenBank/DDBJ whole genome shotgun (WGS) entry which is preliminary data.</text>
</comment>
<organism evidence="1 2">
    <name type="scientific">Coemansia thaxteri</name>
    <dbReference type="NCBI Taxonomy" id="2663907"/>
    <lineage>
        <taxon>Eukaryota</taxon>
        <taxon>Fungi</taxon>
        <taxon>Fungi incertae sedis</taxon>
        <taxon>Zoopagomycota</taxon>
        <taxon>Kickxellomycotina</taxon>
        <taxon>Kickxellomycetes</taxon>
        <taxon>Kickxellales</taxon>
        <taxon>Kickxellaceae</taxon>
        <taxon>Coemansia</taxon>
    </lineage>
</organism>
<gene>
    <name evidence="1" type="ORF">H4R26_001729</name>
</gene>
<evidence type="ECO:0000313" key="1">
    <source>
        <dbReference type="EMBL" id="KAJ2005853.1"/>
    </source>
</evidence>
<evidence type="ECO:0000313" key="2">
    <source>
        <dbReference type="Proteomes" id="UP001150907"/>
    </source>
</evidence>
<dbReference type="EMBL" id="JANBQF010000083">
    <property type="protein sequence ID" value="KAJ2005853.1"/>
    <property type="molecule type" value="Genomic_DNA"/>
</dbReference>
<protein>
    <submittedName>
        <fullName evidence="1">Uncharacterized protein</fullName>
    </submittedName>
</protein>
<proteinExistence type="predicted"/>
<accession>A0A9W8EK83</accession>
<dbReference type="AlphaFoldDB" id="A0A9W8EK83"/>
<dbReference type="Proteomes" id="UP001150907">
    <property type="component" value="Unassembled WGS sequence"/>
</dbReference>
<name>A0A9W8EK83_9FUNG</name>
<reference evidence="1" key="1">
    <citation type="submission" date="2022-07" db="EMBL/GenBank/DDBJ databases">
        <title>Phylogenomic reconstructions and comparative analyses of Kickxellomycotina fungi.</title>
        <authorList>
            <person name="Reynolds N.K."/>
            <person name="Stajich J.E."/>
            <person name="Barry K."/>
            <person name="Grigoriev I.V."/>
            <person name="Crous P."/>
            <person name="Smith M.E."/>
        </authorList>
    </citation>
    <scope>NUCLEOTIDE SEQUENCE</scope>
    <source>
        <strain evidence="1">IMI 214461</strain>
    </source>
</reference>